<name>A0ABW2YAY5_9GAMM</name>
<gene>
    <name evidence="3" type="ORF">ACFQ0E_05500</name>
</gene>
<feature type="chain" id="PRO_5046793310" evidence="1">
    <location>
        <begin position="27"/>
        <end position="174"/>
    </location>
</feature>
<accession>A0ABW2YAY5</accession>
<feature type="domain" description="DUF2059" evidence="2">
    <location>
        <begin position="97"/>
        <end position="153"/>
    </location>
</feature>
<evidence type="ECO:0000313" key="3">
    <source>
        <dbReference type="EMBL" id="MFD0725053.1"/>
    </source>
</evidence>
<keyword evidence="1" id="KW-0732">Signal</keyword>
<dbReference type="InterPro" id="IPR018637">
    <property type="entry name" value="DUF2059"/>
</dbReference>
<proteinExistence type="predicted"/>
<dbReference type="EMBL" id="JBHTIF010000001">
    <property type="protein sequence ID" value="MFD0725053.1"/>
    <property type="molecule type" value="Genomic_DNA"/>
</dbReference>
<dbReference type="Pfam" id="PF09832">
    <property type="entry name" value="DUF2059"/>
    <property type="match status" value="1"/>
</dbReference>
<evidence type="ECO:0000313" key="4">
    <source>
        <dbReference type="Proteomes" id="UP001597110"/>
    </source>
</evidence>
<dbReference type="Proteomes" id="UP001597110">
    <property type="component" value="Unassembled WGS sequence"/>
</dbReference>
<evidence type="ECO:0000256" key="1">
    <source>
        <dbReference type="SAM" id="SignalP"/>
    </source>
</evidence>
<organism evidence="3 4">
    <name type="scientific">Lysobacter brunescens</name>
    <dbReference type="NCBI Taxonomy" id="262323"/>
    <lineage>
        <taxon>Bacteria</taxon>
        <taxon>Pseudomonadati</taxon>
        <taxon>Pseudomonadota</taxon>
        <taxon>Gammaproteobacteria</taxon>
        <taxon>Lysobacterales</taxon>
        <taxon>Lysobacteraceae</taxon>
        <taxon>Lysobacter</taxon>
    </lineage>
</organism>
<keyword evidence="4" id="KW-1185">Reference proteome</keyword>
<comment type="caution">
    <text evidence="3">The sequence shown here is derived from an EMBL/GenBank/DDBJ whole genome shotgun (WGS) entry which is preliminary data.</text>
</comment>
<dbReference type="RefSeq" id="WP_386822675.1">
    <property type="nucleotide sequence ID" value="NZ_JBHTIF010000001.1"/>
</dbReference>
<reference evidence="4" key="1">
    <citation type="journal article" date="2019" name="Int. J. Syst. Evol. Microbiol.">
        <title>The Global Catalogue of Microorganisms (GCM) 10K type strain sequencing project: providing services to taxonomists for standard genome sequencing and annotation.</title>
        <authorList>
            <consortium name="The Broad Institute Genomics Platform"/>
            <consortium name="The Broad Institute Genome Sequencing Center for Infectious Disease"/>
            <person name="Wu L."/>
            <person name="Ma J."/>
        </authorList>
    </citation>
    <scope>NUCLEOTIDE SEQUENCE [LARGE SCALE GENOMIC DNA]</scope>
    <source>
        <strain evidence="4">CCUG 55585</strain>
    </source>
</reference>
<evidence type="ECO:0000259" key="2">
    <source>
        <dbReference type="Pfam" id="PF09832"/>
    </source>
</evidence>
<sequence>MTSVRTRAAALLLAVAGAFAAPSAFATEPSDAQVDRLIEVMDMRRVLDEMFVQVDTMATQMGERMLGEDATPAQRTVMGDAMKQQNASLRRLMSWENMGPIYRRIYRRLFTADEVDAMIAFYGSETGRGIMRKMPQAMELGMQEMQPLLQAHLAQMQKELEAAKQDAEASPKKD</sequence>
<feature type="signal peptide" evidence="1">
    <location>
        <begin position="1"/>
        <end position="26"/>
    </location>
</feature>
<protein>
    <submittedName>
        <fullName evidence="3">DUF2059 domain-containing protein</fullName>
    </submittedName>
</protein>